<dbReference type="InterPro" id="IPR035904">
    <property type="entry name" value="Chorismate_synth_AroC_sf"/>
</dbReference>
<dbReference type="PROSITE" id="PS00787">
    <property type="entry name" value="CHORISMATE_SYNTHASE_1"/>
    <property type="match status" value="1"/>
</dbReference>
<evidence type="ECO:0000256" key="10">
    <source>
        <dbReference type="ARBA" id="ARBA00023239"/>
    </source>
</evidence>
<dbReference type="PIRSF" id="PIRSF001456">
    <property type="entry name" value="Chorismate_synth"/>
    <property type="match status" value="1"/>
</dbReference>
<dbReference type="Gene3D" id="3.60.150.10">
    <property type="entry name" value="Chorismate synthase AroC"/>
    <property type="match status" value="1"/>
</dbReference>
<comment type="caution">
    <text evidence="13">The sequence shown here is derived from an EMBL/GenBank/DDBJ whole genome shotgun (WGS) entry which is preliminary data.</text>
</comment>
<dbReference type="InterPro" id="IPR020541">
    <property type="entry name" value="Chorismate_synthase_CS"/>
</dbReference>
<feature type="binding site" evidence="11">
    <location>
        <begin position="297"/>
        <end position="301"/>
    </location>
    <ligand>
        <name>FMN</name>
        <dbReference type="ChEBI" id="CHEBI:58210"/>
    </ligand>
</feature>
<reference evidence="13" key="1">
    <citation type="journal article" date="2020" name="mSystems">
        <title>Genome- and Community-Level Interaction Insights into Carbon Utilization and Element Cycling Functions of Hydrothermarchaeota in Hydrothermal Sediment.</title>
        <authorList>
            <person name="Zhou Z."/>
            <person name="Liu Y."/>
            <person name="Xu W."/>
            <person name="Pan J."/>
            <person name="Luo Z.H."/>
            <person name="Li M."/>
        </authorList>
    </citation>
    <scope>NUCLEOTIDE SEQUENCE [LARGE SCALE GENOMIC DNA]</scope>
    <source>
        <strain evidence="13">SpSt-587</strain>
    </source>
</reference>
<evidence type="ECO:0000256" key="3">
    <source>
        <dbReference type="ARBA" id="ARBA00013036"/>
    </source>
</evidence>
<comment type="caution">
    <text evidence="11">Lacks conserved residue(s) required for the propagation of feature annotation.</text>
</comment>
<dbReference type="GO" id="GO:0005829">
    <property type="term" value="C:cytosol"/>
    <property type="evidence" value="ECO:0007669"/>
    <property type="project" value="TreeGrafter"/>
</dbReference>
<dbReference type="GO" id="GO:0009423">
    <property type="term" value="P:chorismate biosynthetic process"/>
    <property type="evidence" value="ECO:0007669"/>
    <property type="project" value="UniProtKB-UniRule"/>
</dbReference>
<evidence type="ECO:0000256" key="2">
    <source>
        <dbReference type="ARBA" id="ARBA00008014"/>
    </source>
</evidence>
<feature type="binding site" evidence="11">
    <location>
        <begin position="122"/>
        <end position="124"/>
    </location>
    <ligand>
        <name>FMN</name>
        <dbReference type="ChEBI" id="CHEBI:58210"/>
    </ligand>
</feature>
<feature type="binding site" evidence="11">
    <location>
        <position position="46"/>
    </location>
    <ligand>
        <name>NADP(+)</name>
        <dbReference type="ChEBI" id="CHEBI:58349"/>
    </ligand>
</feature>
<keyword evidence="8 11" id="KW-0521">NADP</keyword>
<gene>
    <name evidence="11" type="primary">aroC</name>
    <name evidence="13" type="ORF">ENT52_07275</name>
</gene>
<evidence type="ECO:0000313" key="13">
    <source>
        <dbReference type="EMBL" id="HGT83507.1"/>
    </source>
</evidence>
<evidence type="ECO:0000256" key="7">
    <source>
        <dbReference type="ARBA" id="ARBA00022827"/>
    </source>
</evidence>
<keyword evidence="5 11" id="KW-0285">Flavoprotein</keyword>
<evidence type="ECO:0000256" key="1">
    <source>
        <dbReference type="ARBA" id="ARBA00005044"/>
    </source>
</evidence>
<evidence type="ECO:0000256" key="4">
    <source>
        <dbReference type="ARBA" id="ARBA00022605"/>
    </source>
</evidence>
<accession>A0A7J3M3G0</accession>
<evidence type="ECO:0000256" key="6">
    <source>
        <dbReference type="ARBA" id="ARBA00022643"/>
    </source>
</evidence>
<dbReference type="PANTHER" id="PTHR21085">
    <property type="entry name" value="CHORISMATE SYNTHASE"/>
    <property type="match status" value="1"/>
</dbReference>
<keyword evidence="7 11" id="KW-0274">FAD</keyword>
<dbReference type="GO" id="GO:0009073">
    <property type="term" value="P:aromatic amino acid family biosynthetic process"/>
    <property type="evidence" value="ECO:0007669"/>
    <property type="project" value="UniProtKB-KW"/>
</dbReference>
<dbReference type="UniPathway" id="UPA00053">
    <property type="reaction ID" value="UER00090"/>
</dbReference>
<dbReference type="NCBIfam" id="TIGR00033">
    <property type="entry name" value="aroC"/>
    <property type="match status" value="1"/>
</dbReference>
<organism evidence="13">
    <name type="scientific">Archaeoglobus fulgidus</name>
    <dbReference type="NCBI Taxonomy" id="2234"/>
    <lineage>
        <taxon>Archaea</taxon>
        <taxon>Methanobacteriati</taxon>
        <taxon>Methanobacteriota</taxon>
        <taxon>Archaeoglobi</taxon>
        <taxon>Archaeoglobales</taxon>
        <taxon>Archaeoglobaceae</taxon>
        <taxon>Archaeoglobus</taxon>
    </lineage>
</organism>
<name>A0A7J3M3G0_ARCFL</name>
<dbReference type="CDD" id="cd07304">
    <property type="entry name" value="Chorismate_synthase"/>
    <property type="match status" value="1"/>
</dbReference>
<keyword evidence="10 11" id="KW-0456">Lyase</keyword>
<protein>
    <recommendedName>
        <fullName evidence="3 11">Chorismate synthase</fullName>
        <shortName evidence="11">CS</shortName>
        <ecNumber evidence="3 11">4.2.3.5</ecNumber>
    </recommendedName>
    <alternativeName>
        <fullName evidence="11">5-enolpyruvylshikimate-3-phosphate phospholyase</fullName>
    </alternativeName>
</protein>
<feature type="binding site" evidence="11">
    <location>
        <position position="282"/>
    </location>
    <ligand>
        <name>FMN</name>
        <dbReference type="ChEBI" id="CHEBI:58210"/>
    </ligand>
</feature>
<dbReference type="NCBIfam" id="NF003793">
    <property type="entry name" value="PRK05382.1"/>
    <property type="match status" value="1"/>
</dbReference>
<evidence type="ECO:0000256" key="9">
    <source>
        <dbReference type="ARBA" id="ARBA00023141"/>
    </source>
</evidence>
<dbReference type="PANTHER" id="PTHR21085:SF0">
    <property type="entry name" value="CHORISMATE SYNTHASE"/>
    <property type="match status" value="1"/>
</dbReference>
<proteinExistence type="inferred from homology"/>
<sequence>MNSFGYVFRVTTWGESHGKAVGCTIDGCPAGLKIDEEFIRREMERRKPGGEFASKRKEEDVVEILSGVLDGITLGTPISMIIKNVDVDSKPYEALKNIPRPGHADFAYYAKFGIYDWRGGGRASARETVARVAAGAIAKLLLSKYNIRVFGYAKEIAGISFRVENSEKAFEIAEKSAIRCPDPEKEEIAKERIREAMREGDSVGGIVEIVAKNVPPGLGEPVFGKISAYLAFALMSIPSVKGFEIGRGFDVAKLRGSENNDQMMLRDGKISFLTNNAGGILGGITNGEELVMRIAVKPTPSISRKQRSVDLEKMEEVEISVKGRHDPCIVPRIVPVAEAMVALVLVDCMMLQRLIPRSFYDRKGN</sequence>
<comment type="similarity">
    <text evidence="2 11 12">Belongs to the chorismate synthase family.</text>
</comment>
<evidence type="ECO:0000256" key="11">
    <source>
        <dbReference type="HAMAP-Rule" id="MF_00300"/>
    </source>
</evidence>
<evidence type="ECO:0000256" key="12">
    <source>
        <dbReference type="RuleBase" id="RU000605"/>
    </source>
</evidence>
<keyword evidence="6 11" id="KW-0288">FMN</keyword>
<dbReference type="EC" id="4.2.3.5" evidence="3 11"/>
<dbReference type="PROSITE" id="PS00788">
    <property type="entry name" value="CHORISMATE_SYNTHASE_2"/>
    <property type="match status" value="1"/>
</dbReference>
<comment type="pathway">
    <text evidence="1 11 12">Metabolic intermediate biosynthesis; chorismate biosynthesis; chorismate from D-erythrose 4-phosphate and phosphoenolpyruvate: step 7/7.</text>
</comment>
<comment type="catalytic activity">
    <reaction evidence="11 12">
        <text>5-O-(1-carboxyvinyl)-3-phosphoshikimate = chorismate + phosphate</text>
        <dbReference type="Rhea" id="RHEA:21020"/>
        <dbReference type="ChEBI" id="CHEBI:29748"/>
        <dbReference type="ChEBI" id="CHEBI:43474"/>
        <dbReference type="ChEBI" id="CHEBI:57701"/>
        <dbReference type="EC" id="4.2.3.5"/>
    </reaction>
</comment>
<keyword evidence="4 11" id="KW-0028">Amino-acid biosynthesis</keyword>
<dbReference type="GO" id="GO:0010181">
    <property type="term" value="F:FMN binding"/>
    <property type="evidence" value="ECO:0007669"/>
    <property type="project" value="TreeGrafter"/>
</dbReference>
<dbReference type="Pfam" id="PF01264">
    <property type="entry name" value="Chorismate_synt"/>
    <property type="match status" value="1"/>
</dbReference>
<keyword evidence="9 11" id="KW-0057">Aromatic amino acid biosynthesis</keyword>
<dbReference type="InterPro" id="IPR000453">
    <property type="entry name" value="Chorismate_synth"/>
</dbReference>
<feature type="binding site" evidence="11">
    <location>
        <position position="324"/>
    </location>
    <ligand>
        <name>FMN</name>
        <dbReference type="ChEBI" id="CHEBI:58210"/>
    </ligand>
</feature>
<dbReference type="SUPFAM" id="SSF103263">
    <property type="entry name" value="Chorismate synthase, AroC"/>
    <property type="match status" value="1"/>
</dbReference>
<comment type="function">
    <text evidence="11">Catalyzes the anti-1,4-elimination of the C-3 phosphate and the C-6 proR hydrogen from 5-enolpyruvylshikimate-3-phosphate (EPSP) to yield chorismate, which is the branch point compound that serves as the starting substrate for the three terminal pathways of aromatic amino acid biosynthesis. This reaction introduces a second double bond into the aromatic ring system.</text>
</comment>
<evidence type="ECO:0000256" key="8">
    <source>
        <dbReference type="ARBA" id="ARBA00022857"/>
    </source>
</evidence>
<comment type="cofactor">
    <cofactor evidence="11 12">
        <name>FMNH2</name>
        <dbReference type="ChEBI" id="CHEBI:57618"/>
    </cofactor>
    <text evidence="11 12">Reduced FMN (FMNH(2)).</text>
</comment>
<dbReference type="HAMAP" id="MF_00300">
    <property type="entry name" value="Chorismate_synth"/>
    <property type="match status" value="1"/>
</dbReference>
<dbReference type="PROSITE" id="PS00789">
    <property type="entry name" value="CHORISMATE_SYNTHASE_3"/>
    <property type="match status" value="1"/>
</dbReference>
<evidence type="ECO:0000256" key="5">
    <source>
        <dbReference type="ARBA" id="ARBA00022630"/>
    </source>
</evidence>
<dbReference type="GO" id="GO:0004107">
    <property type="term" value="F:chorismate synthase activity"/>
    <property type="evidence" value="ECO:0007669"/>
    <property type="project" value="UniProtKB-UniRule"/>
</dbReference>
<dbReference type="EMBL" id="DSYZ01000135">
    <property type="protein sequence ID" value="HGT83507.1"/>
    <property type="molecule type" value="Genomic_DNA"/>
</dbReference>
<dbReference type="GO" id="GO:0008652">
    <property type="term" value="P:amino acid biosynthetic process"/>
    <property type="evidence" value="ECO:0007669"/>
    <property type="project" value="UniProtKB-KW"/>
</dbReference>
<dbReference type="FunFam" id="3.60.150.10:FF:000002">
    <property type="entry name" value="Chorismate synthase"/>
    <property type="match status" value="1"/>
</dbReference>
<dbReference type="AlphaFoldDB" id="A0A7J3M3G0"/>